<feature type="compositionally biased region" description="Low complexity" evidence="3">
    <location>
        <begin position="205"/>
        <end position="216"/>
    </location>
</feature>
<dbReference type="EMBL" id="MU826838">
    <property type="protein sequence ID" value="KAJ7372068.1"/>
    <property type="molecule type" value="Genomic_DNA"/>
</dbReference>
<dbReference type="GO" id="GO:0007169">
    <property type="term" value="P:cell surface receptor protein tyrosine kinase signaling pathway"/>
    <property type="evidence" value="ECO:0007669"/>
    <property type="project" value="TreeGrafter"/>
</dbReference>
<dbReference type="InterPro" id="IPR000719">
    <property type="entry name" value="Prot_kinase_dom"/>
</dbReference>
<name>A0A9W9Z1Q3_9CNID</name>
<dbReference type="GO" id="GO:0005886">
    <property type="term" value="C:plasma membrane"/>
    <property type="evidence" value="ECO:0007669"/>
    <property type="project" value="TreeGrafter"/>
</dbReference>
<dbReference type="SUPFAM" id="SSF56112">
    <property type="entry name" value="Protein kinase-like (PK-like)"/>
    <property type="match status" value="1"/>
</dbReference>
<comment type="caution">
    <text evidence="5">The sequence shown here is derived from an EMBL/GenBank/DDBJ whole genome shotgun (WGS) entry which is preliminary data.</text>
</comment>
<reference evidence="5" key="1">
    <citation type="submission" date="2023-01" db="EMBL/GenBank/DDBJ databases">
        <title>Genome assembly of the deep-sea coral Lophelia pertusa.</title>
        <authorList>
            <person name="Herrera S."/>
            <person name="Cordes E."/>
        </authorList>
    </citation>
    <scope>NUCLEOTIDE SEQUENCE</scope>
    <source>
        <strain evidence="5">USNM1676648</strain>
        <tissue evidence="5">Polyp</tissue>
    </source>
</reference>
<evidence type="ECO:0000259" key="4">
    <source>
        <dbReference type="PROSITE" id="PS50011"/>
    </source>
</evidence>
<comment type="subcellular location">
    <subcellularLocation>
        <location evidence="1">Membrane</location>
        <topology evidence="1">Single-pass membrane protein</topology>
    </subcellularLocation>
</comment>
<dbReference type="Pfam" id="PF07714">
    <property type="entry name" value="PK_Tyr_Ser-Thr"/>
    <property type="match status" value="1"/>
</dbReference>
<dbReference type="Proteomes" id="UP001163046">
    <property type="component" value="Unassembled WGS sequence"/>
</dbReference>
<gene>
    <name evidence="5" type="ORF">OS493_020492</name>
</gene>
<sequence length="353" mass="39486">MNVQGDFNQPIPGECFVLTSFRPEMNAVTPGPGLPAPLRTFVLLGGSEGSEHNQDIHMSVIKRHTPEGENRVAMETNQAFQRVSSSEDYLQPVDNDNLQAAAKNTDSCRLCHRKAETLPPNCPQARPRVKILDKRETERLFQCKHSTFTGPLLSLQFTDMLQENPLYRRETAEAQHCASVKSADKSNRLIPQTRTRHGQHTYQNDTCTTTADQDAANPSQSPLRPACNRDTPYARVNCNTNWEVSHDRLSLFERIGGGSFGQVWKGAAFDVAGAKGWSVVAVKMLKEDSKTLNLDRRDLLSELDLLKKLKPHPNVIKLLGCLTKDVVRCKGRPDFRPPLVILEFVPHGDLLDI</sequence>
<evidence type="ECO:0000256" key="2">
    <source>
        <dbReference type="PROSITE-ProRule" id="PRU10141"/>
    </source>
</evidence>
<evidence type="ECO:0000313" key="6">
    <source>
        <dbReference type="Proteomes" id="UP001163046"/>
    </source>
</evidence>
<dbReference type="GO" id="GO:0004714">
    <property type="term" value="F:transmembrane receptor protein tyrosine kinase activity"/>
    <property type="evidence" value="ECO:0007669"/>
    <property type="project" value="TreeGrafter"/>
</dbReference>
<dbReference type="PANTHER" id="PTHR24416:SF611">
    <property type="entry name" value="TYROSINE-PROTEIN KINASE TRANSMEMBRANE RECEPTOR ROR"/>
    <property type="match status" value="1"/>
</dbReference>
<keyword evidence="2" id="KW-0547">Nucleotide-binding</keyword>
<accession>A0A9W9Z1Q3</accession>
<evidence type="ECO:0000256" key="3">
    <source>
        <dbReference type="SAM" id="MobiDB-lite"/>
    </source>
</evidence>
<dbReference type="InterPro" id="IPR050122">
    <property type="entry name" value="RTK"/>
</dbReference>
<dbReference type="InterPro" id="IPR001245">
    <property type="entry name" value="Ser-Thr/Tyr_kinase_cat_dom"/>
</dbReference>
<dbReference type="PROSITE" id="PS00107">
    <property type="entry name" value="PROTEIN_KINASE_ATP"/>
    <property type="match status" value="1"/>
</dbReference>
<dbReference type="PANTHER" id="PTHR24416">
    <property type="entry name" value="TYROSINE-PROTEIN KINASE RECEPTOR"/>
    <property type="match status" value="1"/>
</dbReference>
<keyword evidence="2" id="KW-0067">ATP-binding</keyword>
<feature type="domain" description="Protein kinase" evidence="4">
    <location>
        <begin position="249"/>
        <end position="353"/>
    </location>
</feature>
<dbReference type="GO" id="GO:0043235">
    <property type="term" value="C:receptor complex"/>
    <property type="evidence" value="ECO:0007669"/>
    <property type="project" value="TreeGrafter"/>
</dbReference>
<feature type="binding site" evidence="2">
    <location>
        <position position="283"/>
    </location>
    <ligand>
        <name>ATP</name>
        <dbReference type="ChEBI" id="CHEBI:30616"/>
    </ligand>
</feature>
<dbReference type="OrthoDB" id="3256376at2759"/>
<evidence type="ECO:0000256" key="1">
    <source>
        <dbReference type="ARBA" id="ARBA00004167"/>
    </source>
</evidence>
<keyword evidence="6" id="KW-1185">Reference proteome</keyword>
<dbReference type="PROSITE" id="PS50011">
    <property type="entry name" value="PROTEIN_KINASE_DOM"/>
    <property type="match status" value="1"/>
</dbReference>
<dbReference type="InterPro" id="IPR011009">
    <property type="entry name" value="Kinase-like_dom_sf"/>
</dbReference>
<dbReference type="InterPro" id="IPR017441">
    <property type="entry name" value="Protein_kinase_ATP_BS"/>
</dbReference>
<protein>
    <recommendedName>
        <fullName evidence="4">Protein kinase domain-containing protein</fullName>
    </recommendedName>
</protein>
<proteinExistence type="predicted"/>
<feature type="region of interest" description="Disordered" evidence="3">
    <location>
        <begin position="194"/>
        <end position="228"/>
    </location>
</feature>
<dbReference type="GO" id="GO:0005524">
    <property type="term" value="F:ATP binding"/>
    <property type="evidence" value="ECO:0007669"/>
    <property type="project" value="UniProtKB-UniRule"/>
</dbReference>
<organism evidence="5 6">
    <name type="scientific">Desmophyllum pertusum</name>
    <dbReference type="NCBI Taxonomy" id="174260"/>
    <lineage>
        <taxon>Eukaryota</taxon>
        <taxon>Metazoa</taxon>
        <taxon>Cnidaria</taxon>
        <taxon>Anthozoa</taxon>
        <taxon>Hexacorallia</taxon>
        <taxon>Scleractinia</taxon>
        <taxon>Caryophylliina</taxon>
        <taxon>Caryophylliidae</taxon>
        <taxon>Desmophyllum</taxon>
    </lineage>
</organism>
<evidence type="ECO:0000313" key="5">
    <source>
        <dbReference type="EMBL" id="KAJ7372068.1"/>
    </source>
</evidence>
<dbReference type="AlphaFoldDB" id="A0A9W9Z1Q3"/>
<dbReference type="Gene3D" id="3.30.200.20">
    <property type="entry name" value="Phosphorylase Kinase, domain 1"/>
    <property type="match status" value="1"/>
</dbReference>